<evidence type="ECO:0000313" key="3">
    <source>
        <dbReference type="EMBL" id="KAK7899363.1"/>
    </source>
</evidence>
<organism evidence="3 4">
    <name type="scientific">Mugilogobius chulae</name>
    <name type="common">yellowstripe goby</name>
    <dbReference type="NCBI Taxonomy" id="88201"/>
    <lineage>
        <taxon>Eukaryota</taxon>
        <taxon>Metazoa</taxon>
        <taxon>Chordata</taxon>
        <taxon>Craniata</taxon>
        <taxon>Vertebrata</taxon>
        <taxon>Euteleostomi</taxon>
        <taxon>Actinopterygii</taxon>
        <taxon>Neopterygii</taxon>
        <taxon>Teleostei</taxon>
        <taxon>Neoteleostei</taxon>
        <taxon>Acanthomorphata</taxon>
        <taxon>Gobiaria</taxon>
        <taxon>Gobiiformes</taxon>
        <taxon>Gobioidei</taxon>
        <taxon>Gobiidae</taxon>
        <taxon>Gobionellinae</taxon>
        <taxon>Mugilogobius</taxon>
    </lineage>
</organism>
<dbReference type="AlphaFoldDB" id="A0AAW0NHS0"/>
<proteinExistence type="predicted"/>
<dbReference type="Proteomes" id="UP001460270">
    <property type="component" value="Unassembled WGS sequence"/>
</dbReference>
<protein>
    <submittedName>
        <fullName evidence="3">Uncharacterized protein</fullName>
    </submittedName>
</protein>
<dbReference type="EMBL" id="JBBPFD010000014">
    <property type="protein sequence ID" value="KAK7899363.1"/>
    <property type="molecule type" value="Genomic_DNA"/>
</dbReference>
<keyword evidence="2" id="KW-0732">Signal</keyword>
<sequence>MTHPSSASFAHVVLHLGSSVLLSDSVSHMSSSILAPLRPSVSQCPVPFTASLVDLLQTCSLHVFCPKKAKRVLISPVYMVIQQKTVCSFYGTTYSSDPHRPLTGADRERVGGRREREKERERRKGQIFYFGLKSFFVLDHILQVLNFPLQQLADVENRVCLLGFVKLVSPAPVDFPLCCIQFFLKLLYFQDCKLLLELSAQLLLEVLLHFV</sequence>
<evidence type="ECO:0000256" key="2">
    <source>
        <dbReference type="SAM" id="SignalP"/>
    </source>
</evidence>
<feature type="region of interest" description="Disordered" evidence="1">
    <location>
        <begin position="98"/>
        <end position="118"/>
    </location>
</feature>
<keyword evidence="4" id="KW-1185">Reference proteome</keyword>
<reference evidence="4" key="1">
    <citation type="submission" date="2024-04" db="EMBL/GenBank/DDBJ databases">
        <title>Salinicola lusitanus LLJ914,a marine bacterium isolated from the Okinawa Trough.</title>
        <authorList>
            <person name="Li J."/>
        </authorList>
    </citation>
    <scope>NUCLEOTIDE SEQUENCE [LARGE SCALE GENOMIC DNA]</scope>
</reference>
<evidence type="ECO:0000313" key="4">
    <source>
        <dbReference type="Proteomes" id="UP001460270"/>
    </source>
</evidence>
<accession>A0AAW0NHS0</accession>
<comment type="caution">
    <text evidence="3">The sequence shown here is derived from an EMBL/GenBank/DDBJ whole genome shotgun (WGS) entry which is preliminary data.</text>
</comment>
<feature type="signal peptide" evidence="2">
    <location>
        <begin position="1"/>
        <end position="25"/>
    </location>
</feature>
<gene>
    <name evidence="3" type="ORF">WMY93_020216</name>
</gene>
<name>A0AAW0NHS0_9GOBI</name>
<feature type="chain" id="PRO_5043732308" evidence="2">
    <location>
        <begin position="26"/>
        <end position="211"/>
    </location>
</feature>
<evidence type="ECO:0000256" key="1">
    <source>
        <dbReference type="SAM" id="MobiDB-lite"/>
    </source>
</evidence>